<dbReference type="SUPFAM" id="SSF53335">
    <property type="entry name" value="S-adenosyl-L-methionine-dependent methyltransferases"/>
    <property type="match status" value="1"/>
</dbReference>
<dbReference type="GO" id="GO:0032259">
    <property type="term" value="P:methylation"/>
    <property type="evidence" value="ECO:0007669"/>
    <property type="project" value="UniProtKB-KW"/>
</dbReference>
<keyword evidence="2" id="KW-0808">Transferase</keyword>
<evidence type="ECO:0000313" key="3">
    <source>
        <dbReference type="Proteomes" id="UP000031135"/>
    </source>
</evidence>
<proteinExistence type="predicted"/>
<name>A0A0A8HBW8_9BACT</name>
<evidence type="ECO:0000259" key="1">
    <source>
        <dbReference type="Pfam" id="PF13649"/>
    </source>
</evidence>
<dbReference type="RefSeq" id="WP_039663161.1">
    <property type="nucleotide sequence ID" value="NZ_CP007772.1"/>
</dbReference>
<dbReference type="CDD" id="cd02440">
    <property type="entry name" value="AdoMet_MTases"/>
    <property type="match status" value="1"/>
</dbReference>
<evidence type="ECO:0000313" key="2">
    <source>
        <dbReference type="EMBL" id="AJC90409.1"/>
    </source>
</evidence>
<dbReference type="EMBL" id="CP007772">
    <property type="protein sequence ID" value="AJC90409.1"/>
    <property type="molecule type" value="Genomic_DNA"/>
</dbReference>
<dbReference type="InterPro" id="IPR041698">
    <property type="entry name" value="Methyltransf_25"/>
</dbReference>
<dbReference type="Proteomes" id="UP000031135">
    <property type="component" value="Chromosome"/>
</dbReference>
<dbReference type="OrthoDB" id="9805585at2"/>
<dbReference type="HOGENOM" id="CLU_085338_2_0_7"/>
<dbReference type="AlphaFoldDB" id="A0A0A8HBW8"/>
<feature type="domain" description="Methyltransferase" evidence="1">
    <location>
        <begin position="37"/>
        <end position="135"/>
    </location>
</feature>
<dbReference type="Gene3D" id="3.40.50.150">
    <property type="entry name" value="Vaccinia Virus protein VP39"/>
    <property type="match status" value="1"/>
</dbReference>
<sequence>MFLYQYFKNPKQTGAFCASSKKLSKFITSHVQHAKNIIEIGPGTGSFTKYILKQKSHNASFFAVEINPHMAKKLKQNIKNIDIEVNSAEFLPNMLKKRAINNVDLIISGIPWALLNSKEQDLLLKSIHNALEENGCFATFAYILPTPKGKAFKKKLFATFNKVEISPIIWQNLPPAFVYFCTK</sequence>
<dbReference type="KEGG" id="csm:CSUB8521_0538"/>
<dbReference type="InterPro" id="IPR029063">
    <property type="entry name" value="SAM-dependent_MTases_sf"/>
</dbReference>
<reference evidence="2 3" key="1">
    <citation type="journal article" date="2014" name="Genome Biol. Evol.">
        <title>Comparative Genomics of the Campylobacter lari Group.</title>
        <authorList>
            <person name="Miller W.G."/>
            <person name="Yee E."/>
            <person name="Chapman M.H."/>
            <person name="Smith T.P."/>
            <person name="Bono J.L."/>
            <person name="Huynh S."/>
            <person name="Parker C.T."/>
            <person name="Vandamme P."/>
            <person name="Luong K."/>
            <person name="Korlach J."/>
        </authorList>
    </citation>
    <scope>NUCLEOTIDE SEQUENCE [LARGE SCALE GENOMIC DNA]</scope>
    <source>
        <strain evidence="2 3">LMG 24374</strain>
    </source>
</reference>
<dbReference type="Pfam" id="PF13649">
    <property type="entry name" value="Methyltransf_25"/>
    <property type="match status" value="1"/>
</dbReference>
<organism evidence="2 3">
    <name type="scientific">Campylobacter subantarcticus LMG 24374</name>
    <dbReference type="NCBI Taxonomy" id="1388751"/>
    <lineage>
        <taxon>Bacteria</taxon>
        <taxon>Pseudomonadati</taxon>
        <taxon>Campylobacterota</taxon>
        <taxon>Epsilonproteobacteria</taxon>
        <taxon>Campylobacterales</taxon>
        <taxon>Campylobacteraceae</taxon>
        <taxon>Campylobacter</taxon>
    </lineage>
</organism>
<accession>A0A0A8HBW8</accession>
<dbReference type="GO" id="GO:0008168">
    <property type="term" value="F:methyltransferase activity"/>
    <property type="evidence" value="ECO:0007669"/>
    <property type="project" value="UniProtKB-KW"/>
</dbReference>
<gene>
    <name evidence="2" type="ORF">CSUB8521_0538</name>
</gene>
<keyword evidence="2" id="KW-0489">Methyltransferase</keyword>
<protein>
    <submittedName>
        <fullName evidence="2">SAM-dependent methyltransferase</fullName>
    </submittedName>
</protein>